<name>A0A2P2PV76_RHIMU</name>
<sequence length="49" mass="5827">MRMEYQWTSQTTLTNCNDNNHFRQITCKLNRPTELLDLLLANTNQVPMN</sequence>
<dbReference type="AlphaFoldDB" id="A0A2P2PV76"/>
<proteinExistence type="predicted"/>
<organism evidence="1">
    <name type="scientific">Rhizophora mucronata</name>
    <name type="common">Asiatic mangrove</name>
    <dbReference type="NCBI Taxonomy" id="61149"/>
    <lineage>
        <taxon>Eukaryota</taxon>
        <taxon>Viridiplantae</taxon>
        <taxon>Streptophyta</taxon>
        <taxon>Embryophyta</taxon>
        <taxon>Tracheophyta</taxon>
        <taxon>Spermatophyta</taxon>
        <taxon>Magnoliopsida</taxon>
        <taxon>eudicotyledons</taxon>
        <taxon>Gunneridae</taxon>
        <taxon>Pentapetalae</taxon>
        <taxon>rosids</taxon>
        <taxon>fabids</taxon>
        <taxon>Malpighiales</taxon>
        <taxon>Rhizophoraceae</taxon>
        <taxon>Rhizophora</taxon>
    </lineage>
</organism>
<protein>
    <submittedName>
        <fullName evidence="1">Uncharacterized protein</fullName>
    </submittedName>
</protein>
<evidence type="ECO:0000313" key="1">
    <source>
        <dbReference type="EMBL" id="MBX58638.1"/>
    </source>
</evidence>
<dbReference type="EMBL" id="GGEC01078154">
    <property type="protein sequence ID" value="MBX58638.1"/>
    <property type="molecule type" value="Transcribed_RNA"/>
</dbReference>
<reference evidence="1" key="1">
    <citation type="submission" date="2018-02" db="EMBL/GenBank/DDBJ databases">
        <title>Rhizophora mucronata_Transcriptome.</title>
        <authorList>
            <person name="Meera S.P."/>
            <person name="Sreeshan A."/>
            <person name="Augustine A."/>
        </authorList>
    </citation>
    <scope>NUCLEOTIDE SEQUENCE</scope>
    <source>
        <tissue evidence="1">Leaf</tissue>
    </source>
</reference>
<accession>A0A2P2PV76</accession>